<dbReference type="AlphaFoldDB" id="A0A485LEV4"/>
<dbReference type="Gene3D" id="3.40.50.2060">
    <property type="match status" value="1"/>
</dbReference>
<dbReference type="InterPro" id="IPR043155">
    <property type="entry name" value="VPS33_dom3b"/>
</dbReference>
<dbReference type="Gene3D" id="3.90.830.10">
    <property type="entry name" value="Syntaxin Binding Protein 1, Chain A, domain 2"/>
    <property type="match status" value="1"/>
</dbReference>
<evidence type="ECO:0000256" key="1">
    <source>
        <dbReference type="ARBA" id="ARBA00009884"/>
    </source>
</evidence>
<dbReference type="EMBL" id="CAADRA010006673">
    <property type="protein sequence ID" value="VFT96326.1"/>
    <property type="molecule type" value="Genomic_DNA"/>
</dbReference>
<dbReference type="InterPro" id="IPR027482">
    <property type="entry name" value="Sec1-like_dom2"/>
</dbReference>
<gene>
    <name evidence="4" type="primary">Aste57867_19626</name>
    <name evidence="3" type="ORF">As57867_019561</name>
    <name evidence="4" type="ORF">ASTE57867_19626</name>
</gene>
<dbReference type="InterPro" id="IPR036045">
    <property type="entry name" value="Sec1-like_sf"/>
</dbReference>
<dbReference type="Gene3D" id="3.40.50.1910">
    <property type="match status" value="2"/>
</dbReference>
<sequence>MWEQLREHARATFCNAVATMPGKKTLMVDPSFRVLLDVISRGGGGKTFFDNQGIVQIHYVASAKTLSIATFESQLVFLLRPVPIYVKMMHDIVVACRRQTFLAAWLPQCNGVCTLEMERQGLKGLVREVDMPLHLIPTDELVWSLCWEAAFHDLYVHRDSSALTHVVQSLLHLESQGMTIGRITAFGTAAQQASVLLDAVRSCAAPSPSTSTPTFSFDHCILVDRMDDPISLLVTPLHYEGLLDAVLGMDHGAVDLDKSKRVLNDEFYASIRDVDFHELTSLLHTMSTNLKVEITDTKASPAVAAMLRKLSTLASTKHNLSLHVDLGRRITESSQRDFDAIQRCVAIEQMIMVGANVDTMMEEALFRDPPLELAKMLKLLCLQCLVEGGFKAKDLDWVQTQLCHTHGYGILPLLAHLASLKWLYVKKGMNNTGTWSWSTQKKRLNALVGGGNAAAIANDIVFMFPTIGYAPLSVRTVQVAVGQVTPSLNPLALSSSTSSSSSSTTFSATKRPDKPTTVLVYYIGGVTVAEIAAFRRLNRIQDQYVYVVATTAACNTARLLRDMGQGQA</sequence>
<proteinExistence type="inferred from homology"/>
<dbReference type="InterPro" id="IPR043127">
    <property type="entry name" value="Sec-1-like_dom3a"/>
</dbReference>
<accession>A0A485LEV4</accession>
<keyword evidence="5" id="KW-1185">Reference proteome</keyword>
<evidence type="ECO:0000313" key="3">
    <source>
        <dbReference type="EMBL" id="KAF0688804.1"/>
    </source>
</evidence>
<dbReference type="OrthoDB" id="10262287at2759"/>
<dbReference type="InterPro" id="IPR043154">
    <property type="entry name" value="Sec-1-like_dom1"/>
</dbReference>
<comment type="similarity">
    <text evidence="1">Belongs to the STXBP/unc-18/SEC1 family.</text>
</comment>
<dbReference type="GO" id="GO:0016192">
    <property type="term" value="P:vesicle-mediated transport"/>
    <property type="evidence" value="ECO:0007669"/>
    <property type="project" value="InterPro"/>
</dbReference>
<dbReference type="SUPFAM" id="SSF56815">
    <property type="entry name" value="Sec1/munc18-like (SM) proteins"/>
    <property type="match status" value="1"/>
</dbReference>
<reference evidence="3" key="2">
    <citation type="submission" date="2019-06" db="EMBL/GenBank/DDBJ databases">
        <title>Genomics analysis of Aphanomyces spp. identifies a new class of oomycete effector associated with host adaptation.</title>
        <authorList>
            <person name="Gaulin E."/>
        </authorList>
    </citation>
    <scope>NUCLEOTIDE SEQUENCE</scope>
    <source>
        <strain evidence="3">CBS 578.67</strain>
    </source>
</reference>
<name>A0A485LEV4_9STRA</name>
<dbReference type="EMBL" id="VJMH01006651">
    <property type="protein sequence ID" value="KAF0688804.1"/>
    <property type="molecule type" value="Genomic_DNA"/>
</dbReference>
<feature type="region of interest" description="Disordered" evidence="2">
    <location>
        <begin position="492"/>
        <end position="511"/>
    </location>
</feature>
<organism evidence="4 5">
    <name type="scientific">Aphanomyces stellatus</name>
    <dbReference type="NCBI Taxonomy" id="120398"/>
    <lineage>
        <taxon>Eukaryota</taxon>
        <taxon>Sar</taxon>
        <taxon>Stramenopiles</taxon>
        <taxon>Oomycota</taxon>
        <taxon>Saprolegniomycetes</taxon>
        <taxon>Saprolegniales</taxon>
        <taxon>Verrucalvaceae</taxon>
        <taxon>Aphanomyces</taxon>
    </lineage>
</organism>
<dbReference type="Gene3D" id="1.25.40.850">
    <property type="match status" value="1"/>
</dbReference>
<dbReference type="InterPro" id="IPR001619">
    <property type="entry name" value="Sec1-like"/>
</dbReference>
<feature type="compositionally biased region" description="Low complexity" evidence="2">
    <location>
        <begin position="494"/>
        <end position="507"/>
    </location>
</feature>
<evidence type="ECO:0000313" key="5">
    <source>
        <dbReference type="Proteomes" id="UP000332933"/>
    </source>
</evidence>
<dbReference type="PANTHER" id="PTHR11679">
    <property type="entry name" value="VESICLE PROTEIN SORTING-ASSOCIATED"/>
    <property type="match status" value="1"/>
</dbReference>
<protein>
    <submittedName>
        <fullName evidence="4">Aste57867_19626 protein</fullName>
    </submittedName>
</protein>
<dbReference type="Proteomes" id="UP000332933">
    <property type="component" value="Unassembled WGS sequence"/>
</dbReference>
<reference evidence="4 5" key="1">
    <citation type="submission" date="2019-03" db="EMBL/GenBank/DDBJ databases">
        <authorList>
            <person name="Gaulin E."/>
            <person name="Dumas B."/>
        </authorList>
    </citation>
    <scope>NUCLEOTIDE SEQUENCE [LARGE SCALE GENOMIC DNA]</scope>
    <source>
        <strain evidence="4">CBS 568.67</strain>
    </source>
</reference>
<evidence type="ECO:0000313" key="4">
    <source>
        <dbReference type="EMBL" id="VFT96326.1"/>
    </source>
</evidence>
<dbReference type="Pfam" id="PF00995">
    <property type="entry name" value="Sec1"/>
    <property type="match status" value="1"/>
</dbReference>
<evidence type="ECO:0000256" key="2">
    <source>
        <dbReference type="SAM" id="MobiDB-lite"/>
    </source>
</evidence>